<evidence type="ECO:0000256" key="2">
    <source>
        <dbReference type="ARBA" id="ARBA00004856"/>
    </source>
</evidence>
<evidence type="ECO:0000259" key="15">
    <source>
        <dbReference type="PROSITE" id="PS51007"/>
    </source>
</evidence>
<feature type="domain" description="Cytochrome c" evidence="15">
    <location>
        <begin position="202"/>
        <end position="321"/>
    </location>
</feature>
<feature type="binding site" description="axial binding residue" evidence="14">
    <location>
        <position position="76"/>
    </location>
    <ligand>
        <name>heme c</name>
        <dbReference type="ChEBI" id="CHEBI:61717"/>
        <label>1</label>
    </ligand>
    <ligandPart>
        <name>Fe</name>
        <dbReference type="ChEBI" id="CHEBI:18248"/>
    </ligandPart>
</feature>
<dbReference type="InterPro" id="IPR051395">
    <property type="entry name" value="Cytochrome_c_Peroxidase/MauG"/>
</dbReference>
<keyword evidence="9" id="KW-0560">Oxidoreductase</keyword>
<keyword evidence="17" id="KW-1185">Reference proteome</keyword>
<keyword evidence="4 13" id="KW-0349">Heme</keyword>
<evidence type="ECO:0000256" key="5">
    <source>
        <dbReference type="ARBA" id="ARBA00022723"/>
    </source>
</evidence>
<evidence type="ECO:0000256" key="1">
    <source>
        <dbReference type="ARBA" id="ARBA00004418"/>
    </source>
</evidence>
<keyword evidence="16" id="KW-0575">Peroxidase</keyword>
<dbReference type="GO" id="GO:0009055">
    <property type="term" value="F:electron transfer activity"/>
    <property type="evidence" value="ECO:0007669"/>
    <property type="project" value="InterPro"/>
</dbReference>
<evidence type="ECO:0000256" key="9">
    <source>
        <dbReference type="ARBA" id="ARBA00023002"/>
    </source>
</evidence>
<keyword evidence="10 14" id="KW-0408">Iron</keyword>
<dbReference type="Pfam" id="PF00034">
    <property type="entry name" value="Cytochrom_C"/>
    <property type="match status" value="1"/>
</dbReference>
<dbReference type="GO" id="GO:0020037">
    <property type="term" value="F:heme binding"/>
    <property type="evidence" value="ECO:0007669"/>
    <property type="project" value="InterPro"/>
</dbReference>
<dbReference type="PANTHER" id="PTHR30600">
    <property type="entry name" value="CYTOCHROME C PEROXIDASE-RELATED"/>
    <property type="match status" value="1"/>
</dbReference>
<comment type="pathway">
    <text evidence="2">One-carbon metabolism; methylamine degradation.</text>
</comment>
<feature type="binding site" description="covalent" evidence="13">
    <location>
        <position position="72"/>
    </location>
    <ligand>
        <name>heme c</name>
        <dbReference type="ChEBI" id="CHEBI:61717"/>
        <label>1</label>
    </ligand>
</feature>
<dbReference type="GO" id="GO:0004130">
    <property type="term" value="F:cytochrome-c peroxidase activity"/>
    <property type="evidence" value="ECO:0007669"/>
    <property type="project" value="TreeGrafter"/>
</dbReference>
<evidence type="ECO:0000256" key="8">
    <source>
        <dbReference type="ARBA" id="ARBA00022982"/>
    </source>
</evidence>
<dbReference type="FunFam" id="1.10.760.10:FF:000019">
    <property type="entry name" value="Di-heme cytochrome C peroxidase"/>
    <property type="match status" value="1"/>
</dbReference>
<dbReference type="RefSeq" id="WP_171041592.1">
    <property type="nucleotide sequence ID" value="NZ_CP013187.1"/>
</dbReference>
<dbReference type="Pfam" id="PF03150">
    <property type="entry name" value="CCP_MauG"/>
    <property type="match status" value="1"/>
</dbReference>
<evidence type="ECO:0000256" key="13">
    <source>
        <dbReference type="PIRSR" id="PIRSR000294-1"/>
    </source>
</evidence>
<dbReference type="InterPro" id="IPR004852">
    <property type="entry name" value="Di-haem_cyt_c_peroxidsae"/>
</dbReference>
<dbReference type="STRING" id="161398.PP2015_2153"/>
<dbReference type="PANTHER" id="PTHR30600:SF10">
    <property type="entry name" value="BLL6722 PROTEIN"/>
    <property type="match status" value="1"/>
</dbReference>
<feature type="binding site" description="covalent" evidence="13">
    <location>
        <position position="217"/>
    </location>
    <ligand>
        <name>heme c</name>
        <dbReference type="ChEBI" id="CHEBI:61717"/>
        <label>2</label>
    </ligand>
</feature>
<proteinExistence type="predicted"/>
<evidence type="ECO:0000256" key="10">
    <source>
        <dbReference type="ARBA" id="ARBA00023004"/>
    </source>
</evidence>
<comment type="cofactor">
    <cofactor evidence="13">
        <name>heme</name>
        <dbReference type="ChEBI" id="CHEBI:30413"/>
    </cofactor>
    <text evidence="13">Binds 2 heme groups.</text>
</comment>
<sequence>MGNIKYTALKGISFLMLLSVGLLANASSLKAEYKRPSSIPFPADNPYSVEKAALGKMLFFDPRLSKNHNMTCATCHNPSFGWEDATATSIGAQNSHLDRHSPTIINMAWGSSFFWDGRARTLEEQALGPIESAVEMNLPIDEAVRRLSEVQSYQAWFQRVFPQEGINSKNIRKAIATFERTIVSGQAPFDLWVEGNESAISESAKRGFALFNGKAECASCHSGWNFTDNKFHDIGLQTADKGKGKLTGLAKDAFAFKTPSLRNISQRAPYMHQGQFKDLRSVLVHYISGGIRRDSLSELMKPVPLTLSELDDLEAFLMTLTGRDAAVSLPILPL</sequence>
<feature type="binding site" description="covalent" evidence="13">
    <location>
        <position position="75"/>
    </location>
    <ligand>
        <name>heme c</name>
        <dbReference type="ChEBI" id="CHEBI:61717"/>
        <label>1</label>
    </ligand>
</feature>
<keyword evidence="6" id="KW-0732">Signal</keyword>
<evidence type="ECO:0000256" key="6">
    <source>
        <dbReference type="ARBA" id="ARBA00022729"/>
    </source>
</evidence>
<evidence type="ECO:0000313" key="17">
    <source>
        <dbReference type="Proteomes" id="UP000061457"/>
    </source>
</evidence>
<feature type="binding site" description="axial binding residue" evidence="14">
    <location>
        <position position="221"/>
    </location>
    <ligand>
        <name>heme c</name>
        <dbReference type="ChEBI" id="CHEBI:61717"/>
        <label>2</label>
    </ligand>
    <ligandPart>
        <name>Fe</name>
        <dbReference type="ChEBI" id="CHEBI:18248"/>
    </ligandPart>
</feature>
<organism evidence="16 17">
    <name type="scientific">Pseudoalteromonas phenolica</name>
    <dbReference type="NCBI Taxonomy" id="161398"/>
    <lineage>
        <taxon>Bacteria</taxon>
        <taxon>Pseudomonadati</taxon>
        <taxon>Pseudomonadota</taxon>
        <taxon>Gammaproteobacteria</taxon>
        <taxon>Alteromonadales</taxon>
        <taxon>Pseudoalteromonadaceae</taxon>
        <taxon>Pseudoalteromonas</taxon>
    </lineage>
</organism>
<evidence type="ECO:0000256" key="14">
    <source>
        <dbReference type="PIRSR" id="PIRSR000294-2"/>
    </source>
</evidence>
<reference evidence="16 17" key="1">
    <citation type="submission" date="2015-11" db="EMBL/GenBank/DDBJ databases">
        <authorList>
            <person name="Zhang Y."/>
            <person name="Guo Z."/>
        </authorList>
    </citation>
    <scope>NUCLEOTIDE SEQUENCE [LARGE SCALE GENOMIC DNA]</scope>
    <source>
        <strain evidence="16 17">KCTC 12086</strain>
    </source>
</reference>
<comment type="function">
    <text evidence="11">Involved in methylamine metabolism. Essential for the maturation of the beta subunit of MADH, presumably via a step in the biosynthesis of tryptophan tryptophylquinone (TTQ), the cofactor of MADH.</text>
</comment>
<evidence type="ECO:0000256" key="4">
    <source>
        <dbReference type="ARBA" id="ARBA00022617"/>
    </source>
</evidence>
<dbReference type="EMBL" id="CP013187">
    <property type="protein sequence ID" value="ALO42650.1"/>
    <property type="molecule type" value="Genomic_DNA"/>
</dbReference>
<comment type="subcellular location">
    <subcellularLocation>
        <location evidence="1">Periplasm</location>
    </subcellularLocation>
</comment>
<dbReference type="InterPro" id="IPR026259">
    <property type="entry name" value="MauG/Cytc_peroxidase"/>
</dbReference>
<comment type="PTM">
    <text evidence="13">Binds 2 heme groups per subunit.</text>
</comment>
<evidence type="ECO:0000256" key="3">
    <source>
        <dbReference type="ARBA" id="ARBA00022448"/>
    </source>
</evidence>
<dbReference type="Gene3D" id="1.10.760.10">
    <property type="entry name" value="Cytochrome c-like domain"/>
    <property type="match status" value="2"/>
</dbReference>
<dbReference type="KEGG" id="pphe:PP2015_2153"/>
<dbReference type="Proteomes" id="UP000061457">
    <property type="component" value="Chromosome I"/>
</dbReference>
<protein>
    <recommendedName>
        <fullName evidence="12">Methylamine utilization protein MauG</fullName>
    </recommendedName>
</protein>
<feature type="domain" description="Cytochrome c" evidence="15">
    <location>
        <begin position="50"/>
        <end position="161"/>
    </location>
</feature>
<keyword evidence="5 14" id="KW-0479">Metal-binding</keyword>
<name>A0A0S2K2D0_9GAMM</name>
<keyword evidence="3" id="KW-0813">Transport</keyword>
<dbReference type="PATRIC" id="fig|161398.10.peg.2190"/>
<dbReference type="SUPFAM" id="SSF46626">
    <property type="entry name" value="Cytochrome c"/>
    <property type="match status" value="2"/>
</dbReference>
<dbReference type="InterPro" id="IPR009056">
    <property type="entry name" value="Cyt_c-like_dom"/>
</dbReference>
<dbReference type="GO" id="GO:0042597">
    <property type="term" value="C:periplasmic space"/>
    <property type="evidence" value="ECO:0007669"/>
    <property type="project" value="UniProtKB-SubCell"/>
</dbReference>
<accession>A0A0S2K2D0</accession>
<dbReference type="PIRSF" id="PIRSF000294">
    <property type="entry name" value="Cytochrome-c_peroxidase"/>
    <property type="match status" value="1"/>
</dbReference>
<dbReference type="PROSITE" id="PS51007">
    <property type="entry name" value="CYTC"/>
    <property type="match status" value="2"/>
</dbReference>
<keyword evidence="7" id="KW-0574">Periplasm</keyword>
<gene>
    <name evidence="16" type="ORF">PP2015_2153</name>
</gene>
<feature type="binding site" description="covalent" evidence="13">
    <location>
        <position position="220"/>
    </location>
    <ligand>
        <name>heme c</name>
        <dbReference type="ChEBI" id="CHEBI:61717"/>
        <label>2</label>
    </ligand>
</feature>
<evidence type="ECO:0000256" key="7">
    <source>
        <dbReference type="ARBA" id="ARBA00022764"/>
    </source>
</evidence>
<evidence type="ECO:0000256" key="11">
    <source>
        <dbReference type="ARBA" id="ARBA00058991"/>
    </source>
</evidence>
<keyword evidence="8" id="KW-0249">Electron transport</keyword>
<dbReference type="GO" id="GO:0046872">
    <property type="term" value="F:metal ion binding"/>
    <property type="evidence" value="ECO:0007669"/>
    <property type="project" value="UniProtKB-KW"/>
</dbReference>
<dbReference type="InterPro" id="IPR036909">
    <property type="entry name" value="Cyt_c-like_dom_sf"/>
</dbReference>
<dbReference type="AlphaFoldDB" id="A0A0S2K2D0"/>
<evidence type="ECO:0000313" key="16">
    <source>
        <dbReference type="EMBL" id="ALO42650.1"/>
    </source>
</evidence>
<evidence type="ECO:0000256" key="12">
    <source>
        <dbReference type="ARBA" id="ARBA00073576"/>
    </source>
</evidence>